<dbReference type="Proteomes" id="UP000823771">
    <property type="component" value="Unassembled WGS sequence"/>
</dbReference>
<dbReference type="EMBL" id="JADILZ010000062">
    <property type="protein sequence ID" value="MBO8478618.1"/>
    <property type="molecule type" value="Genomic_DNA"/>
</dbReference>
<organism evidence="1 2">
    <name type="scientific">Candidatus Cryptobacteroides excrementipullorum</name>
    <dbReference type="NCBI Taxonomy" id="2840761"/>
    <lineage>
        <taxon>Bacteria</taxon>
        <taxon>Pseudomonadati</taxon>
        <taxon>Bacteroidota</taxon>
        <taxon>Bacteroidia</taxon>
        <taxon>Bacteroidales</taxon>
        <taxon>Candidatus Cryptobacteroides</taxon>
    </lineage>
</organism>
<reference evidence="1" key="2">
    <citation type="journal article" date="2021" name="PeerJ">
        <title>Extensive microbial diversity within the chicken gut microbiome revealed by metagenomics and culture.</title>
        <authorList>
            <person name="Gilroy R."/>
            <person name="Ravi A."/>
            <person name="Getino M."/>
            <person name="Pursley I."/>
            <person name="Horton D.L."/>
            <person name="Alikhan N.F."/>
            <person name="Baker D."/>
            <person name="Gharbi K."/>
            <person name="Hall N."/>
            <person name="Watson M."/>
            <person name="Adriaenssens E.M."/>
            <person name="Foster-Nyarko E."/>
            <person name="Jarju S."/>
            <person name="Secka A."/>
            <person name="Antonio M."/>
            <person name="Oren A."/>
            <person name="Chaudhuri R.R."/>
            <person name="La Ragione R."/>
            <person name="Hildebrand F."/>
            <person name="Pallen M.J."/>
        </authorList>
    </citation>
    <scope>NUCLEOTIDE SEQUENCE</scope>
    <source>
        <strain evidence="1">2478</strain>
    </source>
</reference>
<protein>
    <submittedName>
        <fullName evidence="1">Uncharacterized protein</fullName>
    </submittedName>
</protein>
<comment type="caution">
    <text evidence="1">The sequence shown here is derived from an EMBL/GenBank/DDBJ whole genome shotgun (WGS) entry which is preliminary data.</text>
</comment>
<name>A0A9D9IW82_9BACT</name>
<evidence type="ECO:0000313" key="2">
    <source>
        <dbReference type="Proteomes" id="UP000823771"/>
    </source>
</evidence>
<sequence length="318" mass="34692">MPEGHGPVLPDLPGNASIALKLDGIAGMPGARYDSIDIIVFNDDRLQRLDSYQRIAVHDGETVFAASRSGKKIIAVIANPHAGRYGWQDISSFHALRSKKSDLRKEDPGALMMSGYATAAGGGKCRVALEPMVSEIRLESIRCDFSSRPYAGARLEEVKVYLTNVNYEARFFQTEGFLPESICNSGHLDSDCLSAFEHPDIMMQEIDGPVGTSEVKPGISLMCYPNECAEESAGSPFTRLVIEGKINGRTCFYPININRGATGKEAAPGVGRNCRYIYDVVIKSTGSSDPEMVVTPADIDIRCDIVPWEEDTGNEIEF</sequence>
<dbReference type="AlphaFoldDB" id="A0A9D9IW82"/>
<dbReference type="Gene3D" id="2.60.40.3690">
    <property type="match status" value="1"/>
</dbReference>
<gene>
    <name evidence="1" type="ORF">IAB80_07005</name>
</gene>
<accession>A0A9D9IW82</accession>
<proteinExistence type="predicted"/>
<reference evidence="1" key="1">
    <citation type="submission" date="2020-10" db="EMBL/GenBank/DDBJ databases">
        <authorList>
            <person name="Gilroy R."/>
        </authorList>
    </citation>
    <scope>NUCLEOTIDE SEQUENCE</scope>
    <source>
        <strain evidence="1">2478</strain>
    </source>
</reference>
<evidence type="ECO:0000313" key="1">
    <source>
        <dbReference type="EMBL" id="MBO8478618.1"/>
    </source>
</evidence>